<dbReference type="PANTHER" id="PTHR43651:SF3">
    <property type="entry name" value="1,4-ALPHA-GLUCAN-BRANCHING ENZYME"/>
    <property type="match status" value="1"/>
</dbReference>
<proteinExistence type="inferred from homology"/>
<keyword evidence="5 10" id="KW-0321">Glycogen metabolism</keyword>
<evidence type="ECO:0000259" key="12">
    <source>
        <dbReference type="SMART" id="SM00642"/>
    </source>
</evidence>
<dbReference type="InterPro" id="IPR013780">
    <property type="entry name" value="Glyco_hydro_b"/>
</dbReference>
<dbReference type="InterPro" id="IPR044143">
    <property type="entry name" value="GlgB_N_E_set_prok"/>
</dbReference>
<gene>
    <name evidence="10" type="primary">glgB</name>
    <name evidence="13" type="ORF">A8708_11465</name>
</gene>
<keyword evidence="7 10" id="KW-0808">Transferase</keyword>
<feature type="domain" description="Glycosyl hydrolase family 13 catalytic" evidence="12">
    <location>
        <begin position="154"/>
        <end position="517"/>
    </location>
</feature>
<evidence type="ECO:0000313" key="14">
    <source>
        <dbReference type="Proteomes" id="UP000078454"/>
    </source>
</evidence>
<dbReference type="NCBIfam" id="TIGR01515">
    <property type="entry name" value="branching_enzym"/>
    <property type="match status" value="1"/>
</dbReference>
<feature type="active site" description="Nucleophile" evidence="10 11">
    <location>
        <position position="313"/>
    </location>
</feature>
<keyword evidence="14" id="KW-1185">Reference proteome</keyword>
<dbReference type="GO" id="GO:0003844">
    <property type="term" value="F:1,4-alpha-glucan branching enzyme activity"/>
    <property type="evidence" value="ECO:0007669"/>
    <property type="project" value="UniProtKB-UniRule"/>
</dbReference>
<evidence type="ECO:0000256" key="10">
    <source>
        <dbReference type="HAMAP-Rule" id="MF_00685"/>
    </source>
</evidence>
<dbReference type="UniPathway" id="UPA00164"/>
<dbReference type="HAMAP" id="MF_00685">
    <property type="entry name" value="GlgB"/>
    <property type="match status" value="1"/>
</dbReference>
<keyword evidence="8 10" id="KW-0320">Glycogen biosynthesis</keyword>
<evidence type="ECO:0000256" key="8">
    <source>
        <dbReference type="ARBA" id="ARBA00023056"/>
    </source>
</evidence>
<dbReference type="InterPro" id="IPR013783">
    <property type="entry name" value="Ig-like_fold"/>
</dbReference>
<keyword evidence="9 10" id="KW-0119">Carbohydrate metabolism</keyword>
<evidence type="ECO:0000256" key="9">
    <source>
        <dbReference type="ARBA" id="ARBA00023277"/>
    </source>
</evidence>
<dbReference type="FunFam" id="2.60.40.1180:FF:000002">
    <property type="entry name" value="1,4-alpha-glucan branching enzyme GlgB"/>
    <property type="match status" value="1"/>
</dbReference>
<evidence type="ECO:0000256" key="1">
    <source>
        <dbReference type="ARBA" id="ARBA00000826"/>
    </source>
</evidence>
<dbReference type="InterPro" id="IPR006047">
    <property type="entry name" value="GH13_cat_dom"/>
</dbReference>
<dbReference type="PIRSF" id="PIRSF000463">
    <property type="entry name" value="GlgB"/>
    <property type="match status" value="1"/>
</dbReference>
<dbReference type="InterPro" id="IPR006048">
    <property type="entry name" value="A-amylase/branching_C"/>
</dbReference>
<evidence type="ECO:0000256" key="2">
    <source>
        <dbReference type="ARBA" id="ARBA00002953"/>
    </source>
</evidence>
<dbReference type="NCBIfam" id="NF003811">
    <property type="entry name" value="PRK05402.1"/>
    <property type="match status" value="1"/>
</dbReference>
<dbReference type="EC" id="2.4.1.18" evidence="10"/>
<reference evidence="13 14" key="1">
    <citation type="submission" date="2016-05" db="EMBL/GenBank/DDBJ databases">
        <title>Paenibacillus sp. 1ZS3-15 nov., isolated from the rhizosphere soil.</title>
        <authorList>
            <person name="Zhang X.X."/>
            <person name="Zhang J."/>
        </authorList>
    </citation>
    <scope>NUCLEOTIDE SEQUENCE [LARGE SCALE GENOMIC DNA]</scope>
    <source>
        <strain evidence="13 14">1ZS3-15</strain>
    </source>
</reference>
<comment type="caution">
    <text evidence="13">The sequence shown here is derived from an EMBL/GenBank/DDBJ whole genome shotgun (WGS) entry which is preliminary data.</text>
</comment>
<dbReference type="Proteomes" id="UP000078454">
    <property type="component" value="Unassembled WGS sequence"/>
</dbReference>
<dbReference type="GO" id="GO:0043169">
    <property type="term" value="F:cation binding"/>
    <property type="evidence" value="ECO:0007669"/>
    <property type="project" value="InterPro"/>
</dbReference>
<dbReference type="SUPFAM" id="SSF51011">
    <property type="entry name" value="Glycosyl hydrolase domain"/>
    <property type="match status" value="1"/>
</dbReference>
<dbReference type="FunFam" id="3.20.20.80:FF:000003">
    <property type="entry name" value="1,4-alpha-glucan branching enzyme GlgB"/>
    <property type="match status" value="1"/>
</dbReference>
<evidence type="ECO:0000256" key="5">
    <source>
        <dbReference type="ARBA" id="ARBA00022600"/>
    </source>
</evidence>
<evidence type="ECO:0000256" key="6">
    <source>
        <dbReference type="ARBA" id="ARBA00022676"/>
    </source>
</evidence>
<organism evidence="13 14">
    <name type="scientific">Paenibacillus oryzisoli</name>
    <dbReference type="NCBI Taxonomy" id="1850517"/>
    <lineage>
        <taxon>Bacteria</taxon>
        <taxon>Bacillati</taxon>
        <taxon>Bacillota</taxon>
        <taxon>Bacilli</taxon>
        <taxon>Bacillales</taxon>
        <taxon>Paenibacillaceae</taxon>
        <taxon>Paenibacillus</taxon>
    </lineage>
</organism>
<dbReference type="GO" id="GO:0004553">
    <property type="term" value="F:hydrolase activity, hydrolyzing O-glycosyl compounds"/>
    <property type="evidence" value="ECO:0007669"/>
    <property type="project" value="InterPro"/>
</dbReference>
<comment type="subunit">
    <text evidence="10">Monomer.</text>
</comment>
<comment type="function">
    <text evidence="2 10">Catalyzes the formation of the alpha-1,6-glucosidic linkages in glycogen by scission of a 1,4-alpha-linked oligosaccharide from growing alpha-1,4-glucan chains and the subsequent attachment of the oligosaccharide to the alpha-1,6 position.</text>
</comment>
<dbReference type="PANTHER" id="PTHR43651">
    <property type="entry name" value="1,4-ALPHA-GLUCAN-BRANCHING ENZYME"/>
    <property type="match status" value="1"/>
</dbReference>
<dbReference type="OrthoDB" id="9800174at2"/>
<evidence type="ECO:0000256" key="4">
    <source>
        <dbReference type="ARBA" id="ARBA00009000"/>
    </source>
</evidence>
<dbReference type="Gene3D" id="3.20.20.80">
    <property type="entry name" value="Glycosidases"/>
    <property type="match status" value="1"/>
</dbReference>
<keyword evidence="6 10" id="KW-0328">Glycosyltransferase</keyword>
<dbReference type="Gene3D" id="2.60.40.10">
    <property type="entry name" value="Immunoglobulins"/>
    <property type="match status" value="1"/>
</dbReference>
<dbReference type="SUPFAM" id="SSF81296">
    <property type="entry name" value="E set domains"/>
    <property type="match status" value="1"/>
</dbReference>
<dbReference type="STRING" id="1850517.A8708_11465"/>
<sequence length="668" mass="77113">MGANVGIPSSEDLFLLHEGSLFHSYRILGAHVSKEKGHEGVRFAVWAPHARFVFVLGDFNDWQSGEHTMERISSLGLWMVFIPEAREGDYYKFEIHSQTGQILLKADPYAFYSELRPGTASRVVDLEGYDWQDQAWQQQKKEVPAYNKPLSIYEVHLGTWRKKDRTSEELYTYEQLTNELVDYAAEMGYTHIEVMPLAEHPFDRSWGYQATGYFSVTSRHGAPKDFMRFVDRCHQKGIGVIMDWVPGHFCKDSHGLRQFDGLPLYEYEDPRKAEKLEWGTLTFDFGRPEVQSFLISNALFWMDMYHMDGIRVDAVASMLHLNFGRWDEEPIFNQHGGDENLEAVAFIRKLNQVIFSYYPDALMMAEDSTDWPLVTAPVHEGGLGFNYKWNMGWMNDMLKYMKLDPIHRRYNHKLITFSFMYAWSENYVLPLSHDEVVHGKRSLLHKMPGDYWQKFANLRVLYGYMSGHPGKKLLFMGSEFGQFDEWKDLEELDWFLLDGYEKHEQMHRYVKSLNQFYLSEPALWQLDHDPVGFAWINPHDESQSVVTYMRKGKSPEDELILVCNFTPVVHPDYRIGVPKLGLYEVVFNSDATEFGGSGQGNTLPITSKASSMHGLPYSLSLCIPPLAAVYIKCVSEFQSEIDEGEGGNQICAVKNVLLCSSLEEKGED</sequence>
<evidence type="ECO:0000256" key="11">
    <source>
        <dbReference type="PIRSR" id="PIRSR000463-1"/>
    </source>
</evidence>
<dbReference type="InterPro" id="IPR006407">
    <property type="entry name" value="GlgB"/>
</dbReference>
<dbReference type="EMBL" id="LYPB01000091">
    <property type="protein sequence ID" value="OAS13987.1"/>
    <property type="molecule type" value="Genomic_DNA"/>
</dbReference>
<dbReference type="GO" id="GO:0005978">
    <property type="term" value="P:glycogen biosynthetic process"/>
    <property type="evidence" value="ECO:0007669"/>
    <property type="project" value="UniProtKB-UniRule"/>
</dbReference>
<dbReference type="CDD" id="cd11322">
    <property type="entry name" value="AmyAc_Glg_BE"/>
    <property type="match status" value="1"/>
</dbReference>
<dbReference type="AlphaFoldDB" id="A0A197ZYR5"/>
<dbReference type="CDD" id="cd02855">
    <property type="entry name" value="E_set_GBE_prok_N"/>
    <property type="match status" value="1"/>
</dbReference>
<dbReference type="InterPro" id="IPR037439">
    <property type="entry name" value="Branching_enzy"/>
</dbReference>
<evidence type="ECO:0000313" key="13">
    <source>
        <dbReference type="EMBL" id="OAS13987.1"/>
    </source>
</evidence>
<feature type="active site" description="Proton donor" evidence="10 11">
    <location>
        <position position="366"/>
    </location>
</feature>
<dbReference type="GO" id="GO:0005829">
    <property type="term" value="C:cytosol"/>
    <property type="evidence" value="ECO:0007669"/>
    <property type="project" value="TreeGrafter"/>
</dbReference>
<dbReference type="RefSeq" id="WP_068670194.1">
    <property type="nucleotide sequence ID" value="NZ_LYPB01000091.1"/>
</dbReference>
<dbReference type="InterPro" id="IPR004193">
    <property type="entry name" value="Glyco_hydro_13_N"/>
</dbReference>
<dbReference type="NCBIfam" id="NF008967">
    <property type="entry name" value="PRK12313.1"/>
    <property type="match status" value="1"/>
</dbReference>
<evidence type="ECO:0000256" key="3">
    <source>
        <dbReference type="ARBA" id="ARBA00004964"/>
    </source>
</evidence>
<dbReference type="SMART" id="SM00642">
    <property type="entry name" value="Aamy"/>
    <property type="match status" value="1"/>
</dbReference>
<accession>A0A197ZYR5</accession>
<comment type="catalytic activity">
    <reaction evidence="1 10">
        <text>Transfers a segment of a (1-&gt;4)-alpha-D-glucan chain to a primary hydroxy group in a similar glucan chain.</text>
        <dbReference type="EC" id="2.4.1.18"/>
    </reaction>
</comment>
<dbReference type="InterPro" id="IPR014756">
    <property type="entry name" value="Ig_E-set"/>
</dbReference>
<dbReference type="Gene3D" id="2.60.40.1180">
    <property type="entry name" value="Golgi alpha-mannosidase II"/>
    <property type="match status" value="1"/>
</dbReference>
<dbReference type="FunFam" id="2.60.40.10:FF:000169">
    <property type="entry name" value="1,4-alpha-glucan branching enzyme GlgB"/>
    <property type="match status" value="1"/>
</dbReference>
<dbReference type="InterPro" id="IPR017853">
    <property type="entry name" value="GH"/>
</dbReference>
<dbReference type="SUPFAM" id="SSF51445">
    <property type="entry name" value="(Trans)glycosidases"/>
    <property type="match status" value="1"/>
</dbReference>
<dbReference type="Pfam" id="PF02922">
    <property type="entry name" value="CBM_48"/>
    <property type="match status" value="1"/>
</dbReference>
<dbReference type="Pfam" id="PF02806">
    <property type="entry name" value="Alpha-amylase_C"/>
    <property type="match status" value="1"/>
</dbReference>
<evidence type="ECO:0000256" key="7">
    <source>
        <dbReference type="ARBA" id="ARBA00022679"/>
    </source>
</evidence>
<comment type="pathway">
    <text evidence="3 10">Glycan biosynthesis; glycogen biosynthesis.</text>
</comment>
<name>A0A197ZYR5_9BACL</name>
<dbReference type="Pfam" id="PF00128">
    <property type="entry name" value="Alpha-amylase"/>
    <property type="match status" value="1"/>
</dbReference>
<protein>
    <recommendedName>
        <fullName evidence="10">1,4-alpha-glucan branching enzyme GlgB</fullName>
        <ecNumber evidence="10">2.4.1.18</ecNumber>
    </recommendedName>
    <alternativeName>
        <fullName evidence="10">1,4-alpha-D-glucan:1,4-alpha-D-glucan 6-glucosyl-transferase</fullName>
    </alternativeName>
    <alternativeName>
        <fullName evidence="10">Alpha-(1-&gt;4)-glucan branching enzyme</fullName>
    </alternativeName>
    <alternativeName>
        <fullName evidence="10">Glycogen branching enzyme</fullName>
        <shortName evidence="10">BE</shortName>
    </alternativeName>
</protein>
<comment type="similarity">
    <text evidence="4 10">Belongs to the glycosyl hydrolase 13 family. GlgB subfamily.</text>
</comment>